<feature type="domain" description="AB hydrolase-1" evidence="1">
    <location>
        <begin position="26"/>
        <end position="267"/>
    </location>
</feature>
<dbReference type="SUPFAM" id="SSF53474">
    <property type="entry name" value="alpha/beta-Hydrolases"/>
    <property type="match status" value="1"/>
</dbReference>
<dbReference type="PANTHER" id="PTHR43798:SF33">
    <property type="entry name" value="HYDROLASE, PUTATIVE (AFU_ORTHOLOGUE AFUA_2G14860)-RELATED"/>
    <property type="match status" value="1"/>
</dbReference>
<evidence type="ECO:0000259" key="1">
    <source>
        <dbReference type="Pfam" id="PF00561"/>
    </source>
</evidence>
<gene>
    <name evidence="2" type="primary">mhpC</name>
    <name evidence="2" type="ORF">EH105704_05_00340</name>
</gene>
<dbReference type="AlphaFoldDB" id="H5V220"/>
<dbReference type="RefSeq" id="WP_002435605.1">
    <property type="nucleotide sequence ID" value="NZ_BAFF01000005.1"/>
</dbReference>
<dbReference type="InterPro" id="IPR050266">
    <property type="entry name" value="AB_hydrolase_sf"/>
</dbReference>
<dbReference type="eggNOG" id="COG2267">
    <property type="taxonomic scope" value="Bacteria"/>
</dbReference>
<sequence>MEPVVNSHALVNGTRIAHGVYGDGIPLVLMHGTPSSSLIWRKVIPALVNNGFRVHVFDLLGYGLSERPWSQAIDTSISGQVDILKGMLNVWGLDTFHLIAHDIGGGIAQRFGVFFTERLRSLTLIDVVSFDSYPSERTRQQMEHGLDKLLTAPDSEHRAHFRAWLKTAVVNTQEFERGPLDTYLDYISGPVGQGSLFQHQISHYDPRHTLDIAERLSELGDIPVKIIWGEGDTWQVPAWASKLSAAIPGSDVTFIENAGHFSPEDAPETVAKLISDFVSGVEKPFGTRHIL</sequence>
<dbReference type="InterPro" id="IPR029058">
    <property type="entry name" value="AB_hydrolase_fold"/>
</dbReference>
<reference evidence="2 3" key="1">
    <citation type="submission" date="2012-02" db="EMBL/GenBank/DDBJ databases">
        <title>Whole genome shotgun sequence of Escherichia hermannii NBRC 105704.</title>
        <authorList>
            <person name="Yoshida I."/>
            <person name="Hosoyama A."/>
            <person name="Tsuchikane K."/>
            <person name="Katsumata H."/>
            <person name="Yamazaki S."/>
            <person name="Fujita N."/>
        </authorList>
    </citation>
    <scope>NUCLEOTIDE SEQUENCE [LARGE SCALE GENOMIC DNA]</scope>
    <source>
        <strain evidence="2 3">NBRC 105704</strain>
    </source>
</reference>
<comment type="caution">
    <text evidence="2">The sequence shown here is derived from an EMBL/GenBank/DDBJ whole genome shotgun (WGS) entry which is preliminary data.</text>
</comment>
<dbReference type="InterPro" id="IPR000073">
    <property type="entry name" value="AB_hydrolase_1"/>
</dbReference>
<keyword evidence="2" id="KW-0378">Hydrolase</keyword>
<dbReference type="Gene3D" id="3.40.50.1820">
    <property type="entry name" value="alpha/beta hydrolase"/>
    <property type="match status" value="1"/>
</dbReference>
<name>H5V220_ATLHE</name>
<organism evidence="2 3">
    <name type="scientific">Atlantibacter hermannii NBRC 105704</name>
    <dbReference type="NCBI Taxonomy" id="1115512"/>
    <lineage>
        <taxon>Bacteria</taxon>
        <taxon>Pseudomonadati</taxon>
        <taxon>Pseudomonadota</taxon>
        <taxon>Gammaproteobacteria</taxon>
        <taxon>Enterobacterales</taxon>
        <taxon>Enterobacteriaceae</taxon>
        <taxon>Atlantibacter</taxon>
    </lineage>
</organism>
<dbReference type="Pfam" id="PF00561">
    <property type="entry name" value="Abhydrolase_1"/>
    <property type="match status" value="1"/>
</dbReference>
<dbReference type="GO" id="GO:0016787">
    <property type="term" value="F:hydrolase activity"/>
    <property type="evidence" value="ECO:0007669"/>
    <property type="project" value="UniProtKB-KW"/>
</dbReference>
<dbReference type="InterPro" id="IPR000639">
    <property type="entry name" value="Epox_hydrolase-like"/>
</dbReference>
<proteinExistence type="predicted"/>
<keyword evidence="3" id="KW-1185">Reference proteome</keyword>
<evidence type="ECO:0000313" key="2">
    <source>
        <dbReference type="EMBL" id="GAB52028.1"/>
    </source>
</evidence>
<accession>H5V220</accession>
<dbReference type="PRINTS" id="PR00412">
    <property type="entry name" value="EPOXHYDRLASE"/>
</dbReference>
<dbReference type="EMBL" id="BAFF01000005">
    <property type="protein sequence ID" value="GAB52028.1"/>
    <property type="molecule type" value="Genomic_DNA"/>
</dbReference>
<dbReference type="Proteomes" id="UP000010297">
    <property type="component" value="Unassembled WGS sequence"/>
</dbReference>
<dbReference type="PANTHER" id="PTHR43798">
    <property type="entry name" value="MONOACYLGLYCEROL LIPASE"/>
    <property type="match status" value="1"/>
</dbReference>
<dbReference type="GO" id="GO:0016020">
    <property type="term" value="C:membrane"/>
    <property type="evidence" value="ECO:0007669"/>
    <property type="project" value="TreeGrafter"/>
</dbReference>
<dbReference type="PRINTS" id="PR00111">
    <property type="entry name" value="ABHYDROLASE"/>
</dbReference>
<protein>
    <submittedName>
        <fullName evidence="2">2-hydroxy-6-oxononadienedioate/2-hydroxy-6-oxononatrienedioate hydrolase</fullName>
    </submittedName>
</protein>
<evidence type="ECO:0000313" key="3">
    <source>
        <dbReference type="Proteomes" id="UP000010297"/>
    </source>
</evidence>
<dbReference type="GeneID" id="92828587"/>